<feature type="transmembrane region" description="Helical" evidence="5">
    <location>
        <begin position="355"/>
        <end position="375"/>
    </location>
</feature>
<keyword evidence="2 5" id="KW-0812">Transmembrane</keyword>
<feature type="transmembrane region" description="Helical" evidence="5">
    <location>
        <begin position="232"/>
        <end position="249"/>
    </location>
</feature>
<feature type="transmembrane region" description="Helical" evidence="5">
    <location>
        <begin position="310"/>
        <end position="335"/>
    </location>
</feature>
<reference evidence="6" key="2">
    <citation type="submission" date="2022-01" db="EMBL/GenBank/DDBJ databases">
        <authorList>
            <person name="Hirooka S."/>
            <person name="Miyagishima S.Y."/>
        </authorList>
    </citation>
    <scope>NUCLEOTIDE SEQUENCE</scope>
    <source>
        <strain evidence="6">NBRC 102759</strain>
    </source>
</reference>
<dbReference type="Proteomes" id="UP001061958">
    <property type="component" value="Unassembled WGS sequence"/>
</dbReference>
<evidence type="ECO:0000256" key="2">
    <source>
        <dbReference type="ARBA" id="ARBA00022692"/>
    </source>
</evidence>
<protein>
    <submittedName>
        <fullName evidence="6">Uncharacterized protein</fullName>
    </submittedName>
</protein>
<comment type="caution">
    <text evidence="6">The sequence shown here is derived from an EMBL/GenBank/DDBJ whole genome shotgun (WGS) entry which is preliminary data.</text>
</comment>
<feature type="transmembrane region" description="Helical" evidence="5">
    <location>
        <begin position="409"/>
        <end position="426"/>
    </location>
</feature>
<dbReference type="InterPro" id="IPR051598">
    <property type="entry name" value="TSUP/Inactive_protease-like"/>
</dbReference>
<dbReference type="PANTHER" id="PTHR43701:SF2">
    <property type="entry name" value="MEMBRANE TRANSPORTER PROTEIN YJNA-RELATED"/>
    <property type="match status" value="1"/>
</dbReference>
<organism evidence="6 7">
    <name type="scientific">Galdieria partita</name>
    <dbReference type="NCBI Taxonomy" id="83374"/>
    <lineage>
        <taxon>Eukaryota</taxon>
        <taxon>Rhodophyta</taxon>
        <taxon>Bangiophyceae</taxon>
        <taxon>Galdieriales</taxon>
        <taxon>Galdieriaceae</taxon>
        <taxon>Galdieria</taxon>
    </lineage>
</organism>
<dbReference type="Pfam" id="PF01925">
    <property type="entry name" value="TauE"/>
    <property type="match status" value="1"/>
</dbReference>
<dbReference type="OrthoDB" id="5492at2759"/>
<gene>
    <name evidence="6" type="ORF">GpartN1_g6192.t1</name>
</gene>
<dbReference type="PANTHER" id="PTHR43701">
    <property type="entry name" value="MEMBRANE TRANSPORTER PROTEIN MJ0441-RELATED"/>
    <property type="match status" value="1"/>
</dbReference>
<evidence type="ECO:0000256" key="4">
    <source>
        <dbReference type="ARBA" id="ARBA00023136"/>
    </source>
</evidence>
<keyword evidence="7" id="KW-1185">Reference proteome</keyword>
<dbReference type="GO" id="GO:0016020">
    <property type="term" value="C:membrane"/>
    <property type="evidence" value="ECO:0007669"/>
    <property type="project" value="UniProtKB-SubCell"/>
</dbReference>
<sequence>MLVAISGGRFIRQGLRSTWRIRSIQSDELRYKSQRLLNHSQYLFQSPSIQSVRRSRNQVPEQLRITPQGTLLKCSWSSFQFNGLCTGENEGTGKIESSSKKSDNVISVNRVQEVDSPNDKLKYVSQEKTGMIFPGLPVGLVSGFLGSMAGIGGAVFAIPLLCRFGGFRQRIAAGSTLFAVFGTATSSAYAFHQAGQVDHFTALNLSLVGLVAAPLGALFSNSVSSGILRRSLGIFLMFISPLMFIRLFLQYNSNASELDSELEENIKVINSESNLVETQLVTTNEDYDTASMNGWNDIIHFWKHFSKERFTFLSATGATVGFLSGFLGVSGGTLFTPVISFIGCSDGSRDFHTVLGTSFMAMTLPAVTGGIAYAFKGSVRYSLVPSLCLGTVAGAAVGSRVALQLPDSVLKVGMAVVFSLVGYRIYKVPINSRQNFRN</sequence>
<keyword evidence="3 5" id="KW-1133">Transmembrane helix</keyword>
<feature type="transmembrane region" description="Helical" evidence="5">
    <location>
        <begin position="138"/>
        <end position="159"/>
    </location>
</feature>
<accession>A0A9C7Q2Q8</accession>
<evidence type="ECO:0000256" key="3">
    <source>
        <dbReference type="ARBA" id="ARBA00022989"/>
    </source>
</evidence>
<reference evidence="6" key="1">
    <citation type="journal article" date="2022" name="Proc. Natl. Acad. Sci. U.S.A.">
        <title>Life cycle and functional genomics of the unicellular red alga Galdieria for elucidating algal and plant evolution and industrial use.</title>
        <authorList>
            <person name="Hirooka S."/>
            <person name="Itabashi T."/>
            <person name="Ichinose T.M."/>
            <person name="Onuma R."/>
            <person name="Fujiwara T."/>
            <person name="Yamashita S."/>
            <person name="Jong L.W."/>
            <person name="Tomita R."/>
            <person name="Iwane A.H."/>
            <person name="Miyagishima S.Y."/>
        </authorList>
    </citation>
    <scope>NUCLEOTIDE SEQUENCE</scope>
    <source>
        <strain evidence="6">NBRC 102759</strain>
    </source>
</reference>
<evidence type="ECO:0000313" key="7">
    <source>
        <dbReference type="Proteomes" id="UP001061958"/>
    </source>
</evidence>
<feature type="transmembrane region" description="Helical" evidence="5">
    <location>
        <begin position="171"/>
        <end position="191"/>
    </location>
</feature>
<proteinExistence type="predicted"/>
<name>A0A9C7Q2Q8_9RHOD</name>
<dbReference type="EMBL" id="BQMJ01000054">
    <property type="protein sequence ID" value="GJQ14401.1"/>
    <property type="molecule type" value="Genomic_DNA"/>
</dbReference>
<comment type="subcellular location">
    <subcellularLocation>
        <location evidence="1">Membrane</location>
        <topology evidence="1">Multi-pass membrane protein</topology>
    </subcellularLocation>
</comment>
<feature type="transmembrane region" description="Helical" evidence="5">
    <location>
        <begin position="382"/>
        <end position="403"/>
    </location>
</feature>
<keyword evidence="4 5" id="KW-0472">Membrane</keyword>
<evidence type="ECO:0000256" key="5">
    <source>
        <dbReference type="SAM" id="Phobius"/>
    </source>
</evidence>
<dbReference type="InterPro" id="IPR002781">
    <property type="entry name" value="TM_pro_TauE-like"/>
</dbReference>
<dbReference type="AlphaFoldDB" id="A0A9C7Q2Q8"/>
<evidence type="ECO:0000313" key="6">
    <source>
        <dbReference type="EMBL" id="GJQ14401.1"/>
    </source>
</evidence>
<evidence type="ECO:0000256" key="1">
    <source>
        <dbReference type="ARBA" id="ARBA00004141"/>
    </source>
</evidence>